<dbReference type="AlphaFoldDB" id="A0AA36D3G4"/>
<feature type="non-terminal residue" evidence="2">
    <location>
        <position position="169"/>
    </location>
</feature>
<name>A0AA36D3G4_9BILA</name>
<gene>
    <name evidence="2" type="ORF">MSPICULIGERA_LOCUS18399</name>
</gene>
<accession>A0AA36D3G4</accession>
<dbReference type="Proteomes" id="UP001177023">
    <property type="component" value="Unassembled WGS sequence"/>
</dbReference>
<feature type="chain" id="PRO_5041324944" evidence="1">
    <location>
        <begin position="17"/>
        <end position="169"/>
    </location>
</feature>
<proteinExistence type="predicted"/>
<dbReference type="EMBL" id="CATQJA010002659">
    <property type="protein sequence ID" value="CAJ0580200.1"/>
    <property type="molecule type" value="Genomic_DNA"/>
</dbReference>
<evidence type="ECO:0000256" key="1">
    <source>
        <dbReference type="SAM" id="SignalP"/>
    </source>
</evidence>
<organism evidence="2 3">
    <name type="scientific">Mesorhabditis spiculigera</name>
    <dbReference type="NCBI Taxonomy" id="96644"/>
    <lineage>
        <taxon>Eukaryota</taxon>
        <taxon>Metazoa</taxon>
        <taxon>Ecdysozoa</taxon>
        <taxon>Nematoda</taxon>
        <taxon>Chromadorea</taxon>
        <taxon>Rhabditida</taxon>
        <taxon>Rhabditina</taxon>
        <taxon>Rhabditomorpha</taxon>
        <taxon>Rhabditoidea</taxon>
        <taxon>Rhabditidae</taxon>
        <taxon>Mesorhabditinae</taxon>
        <taxon>Mesorhabditis</taxon>
    </lineage>
</organism>
<protein>
    <submittedName>
        <fullName evidence="2">Uncharacterized protein</fullName>
    </submittedName>
</protein>
<keyword evidence="1" id="KW-0732">Signal</keyword>
<reference evidence="2" key="1">
    <citation type="submission" date="2023-06" db="EMBL/GenBank/DDBJ databases">
        <authorList>
            <person name="Delattre M."/>
        </authorList>
    </citation>
    <scope>NUCLEOTIDE SEQUENCE</scope>
    <source>
        <strain evidence="2">AF72</strain>
    </source>
</reference>
<feature type="signal peptide" evidence="1">
    <location>
        <begin position="1"/>
        <end position="16"/>
    </location>
</feature>
<evidence type="ECO:0000313" key="2">
    <source>
        <dbReference type="EMBL" id="CAJ0580200.1"/>
    </source>
</evidence>
<sequence length="169" mass="18646">MLVVILFWTIFSFNLAVDDVTISLKEISYSGEFAGDAVKENMSKTIGLVIHDGGYLDRCVVKNVFEPGAEPCHLHGVGSDPEAILRAIVFMHAYLLYGRHGTEGRTQYCVDFKRSGAGIYMPDLRLEIMSTSPYCKLGEHQCTPCDAGSELQANGETSYPRGFPWVAES</sequence>
<evidence type="ECO:0000313" key="3">
    <source>
        <dbReference type="Proteomes" id="UP001177023"/>
    </source>
</evidence>
<comment type="caution">
    <text evidence="2">The sequence shown here is derived from an EMBL/GenBank/DDBJ whole genome shotgun (WGS) entry which is preliminary data.</text>
</comment>
<keyword evidence="3" id="KW-1185">Reference proteome</keyword>